<dbReference type="InterPro" id="IPR031424">
    <property type="entry name" value="QVR-like"/>
</dbReference>
<keyword evidence="2" id="KW-0336">GPI-anchor</keyword>
<keyword evidence="9" id="KW-1185">Reference proteome</keyword>
<gene>
    <name evidence="8" type="ORF">Fcan01_27983</name>
</gene>
<dbReference type="InterPro" id="IPR050975">
    <property type="entry name" value="Sleep_regulator"/>
</dbReference>
<evidence type="ECO:0000256" key="4">
    <source>
        <dbReference type="ARBA" id="ARBA00023180"/>
    </source>
</evidence>
<organism evidence="8 9">
    <name type="scientific">Folsomia candida</name>
    <name type="common">Springtail</name>
    <dbReference type="NCBI Taxonomy" id="158441"/>
    <lineage>
        <taxon>Eukaryota</taxon>
        <taxon>Metazoa</taxon>
        <taxon>Ecdysozoa</taxon>
        <taxon>Arthropoda</taxon>
        <taxon>Hexapoda</taxon>
        <taxon>Collembola</taxon>
        <taxon>Entomobryomorpha</taxon>
        <taxon>Isotomoidea</taxon>
        <taxon>Isotomidae</taxon>
        <taxon>Proisotominae</taxon>
        <taxon>Folsomia</taxon>
    </lineage>
</organism>
<feature type="compositionally biased region" description="Low complexity" evidence="6">
    <location>
        <begin position="131"/>
        <end position="141"/>
    </location>
</feature>
<evidence type="ECO:0000256" key="6">
    <source>
        <dbReference type="SAM" id="MobiDB-lite"/>
    </source>
</evidence>
<keyword evidence="5" id="KW-0449">Lipoprotein</keyword>
<evidence type="ECO:0000256" key="1">
    <source>
        <dbReference type="ARBA" id="ARBA00004589"/>
    </source>
</evidence>
<dbReference type="AlphaFoldDB" id="A0A226CXW4"/>
<evidence type="ECO:0000313" key="9">
    <source>
        <dbReference type="Proteomes" id="UP000198287"/>
    </source>
</evidence>
<sequence length="355" mass="38725">MAPTRVFPEESPGVSKPVSRGHFDIPVATQVKIYAELDGRSQGPDENANVGARGSVPLLQRRLSEWFPNGLLWTEDDDAKSDDDNAMEVGTVLNVEEDSVGGRRTRKMGSFLEVLRSFDEGERILNEEFDSSSASSDSNNATDLIDDHFGLGDKSGRKRRGLSDDDNDDTAAESDYDDDPGSMREIYVGGRGICEGVPPPKGHHEGEDISCYTCSSSTSDDDPQCDHRLWKYLRHSEKFNLRGRCGHSGHVCMKRVSRRFGERITERGCVATPLLIPAGDEGASGKNRTKEVAGDGCYTHSQKNGFLTTACFCKSSLCNHASLGGSGDSSLFSMVFICLALLLYGIALAFFQDKA</sequence>
<name>A0A226CXW4_FOLCA</name>
<evidence type="ECO:0000256" key="5">
    <source>
        <dbReference type="ARBA" id="ARBA00023288"/>
    </source>
</evidence>
<keyword evidence="7" id="KW-0472">Membrane</keyword>
<keyword evidence="7" id="KW-0812">Transmembrane</keyword>
<reference evidence="8 9" key="1">
    <citation type="submission" date="2015-12" db="EMBL/GenBank/DDBJ databases">
        <title>The genome of Folsomia candida.</title>
        <authorList>
            <person name="Faddeeva A."/>
            <person name="Derks M.F."/>
            <person name="Anvar Y."/>
            <person name="Smit S."/>
            <person name="Van Straalen N."/>
            <person name="Roelofs D."/>
        </authorList>
    </citation>
    <scope>NUCLEOTIDE SEQUENCE [LARGE SCALE GENOMIC DNA]</scope>
    <source>
        <strain evidence="8 9">VU population</strain>
        <tissue evidence="8">Whole body</tissue>
    </source>
</reference>
<dbReference type="PANTHER" id="PTHR33562">
    <property type="entry name" value="ATILLA, ISOFORM B-RELATED-RELATED"/>
    <property type="match status" value="1"/>
</dbReference>
<comment type="caution">
    <text evidence="8">The sequence shown here is derived from an EMBL/GenBank/DDBJ whole genome shotgun (WGS) entry which is preliminary data.</text>
</comment>
<keyword evidence="4" id="KW-0325">Glycoprotein</keyword>
<feature type="compositionally biased region" description="Acidic residues" evidence="6">
    <location>
        <begin position="164"/>
        <end position="180"/>
    </location>
</feature>
<comment type="subcellular location">
    <subcellularLocation>
        <location evidence="1">Membrane</location>
        <topology evidence="1">Lipid-anchor</topology>
        <topology evidence="1">GPI-anchor</topology>
    </subcellularLocation>
</comment>
<keyword evidence="3" id="KW-0732">Signal</keyword>
<dbReference type="Pfam" id="PF17064">
    <property type="entry name" value="QVR"/>
    <property type="match status" value="1"/>
</dbReference>
<dbReference type="GO" id="GO:0030431">
    <property type="term" value="P:sleep"/>
    <property type="evidence" value="ECO:0007669"/>
    <property type="project" value="InterPro"/>
</dbReference>
<dbReference type="PANTHER" id="PTHR33562:SF28">
    <property type="entry name" value="PROTEIN QUIVER"/>
    <property type="match status" value="1"/>
</dbReference>
<feature type="transmembrane region" description="Helical" evidence="7">
    <location>
        <begin position="331"/>
        <end position="351"/>
    </location>
</feature>
<evidence type="ECO:0000256" key="2">
    <source>
        <dbReference type="ARBA" id="ARBA00022622"/>
    </source>
</evidence>
<evidence type="ECO:0000256" key="3">
    <source>
        <dbReference type="ARBA" id="ARBA00022729"/>
    </source>
</evidence>
<protein>
    <submittedName>
        <fullName evidence="8">Uncharacterized protein</fullName>
    </submittedName>
</protein>
<keyword evidence="7" id="KW-1133">Transmembrane helix</keyword>
<feature type="region of interest" description="Disordered" evidence="6">
    <location>
        <begin position="129"/>
        <end position="182"/>
    </location>
</feature>
<dbReference type="EMBL" id="LNIX01000061">
    <property type="protein sequence ID" value="OXA37261.1"/>
    <property type="molecule type" value="Genomic_DNA"/>
</dbReference>
<proteinExistence type="predicted"/>
<evidence type="ECO:0000256" key="7">
    <source>
        <dbReference type="SAM" id="Phobius"/>
    </source>
</evidence>
<feature type="compositionally biased region" description="Basic and acidic residues" evidence="6">
    <location>
        <begin position="145"/>
        <end position="155"/>
    </location>
</feature>
<dbReference type="GO" id="GO:0032222">
    <property type="term" value="P:regulation of synaptic transmission, cholinergic"/>
    <property type="evidence" value="ECO:0007669"/>
    <property type="project" value="InterPro"/>
</dbReference>
<accession>A0A226CXW4</accession>
<evidence type="ECO:0000313" key="8">
    <source>
        <dbReference type="EMBL" id="OXA37261.1"/>
    </source>
</evidence>
<dbReference type="GO" id="GO:0098552">
    <property type="term" value="C:side of membrane"/>
    <property type="evidence" value="ECO:0007669"/>
    <property type="project" value="UniProtKB-KW"/>
</dbReference>
<dbReference type="Proteomes" id="UP000198287">
    <property type="component" value="Unassembled WGS sequence"/>
</dbReference>
<feature type="region of interest" description="Disordered" evidence="6">
    <location>
        <begin position="1"/>
        <end position="21"/>
    </location>
</feature>